<gene>
    <name evidence="3" type="ORF">BT62DRAFT_997305</name>
</gene>
<feature type="transmembrane region" description="Helical" evidence="1">
    <location>
        <begin position="12"/>
        <end position="38"/>
    </location>
</feature>
<protein>
    <recommendedName>
        <fullName evidence="2">DUF6534 domain-containing protein</fullName>
    </recommendedName>
</protein>
<feature type="transmembrane region" description="Helical" evidence="1">
    <location>
        <begin position="214"/>
        <end position="244"/>
    </location>
</feature>
<dbReference type="PANTHER" id="PTHR40465">
    <property type="entry name" value="CHROMOSOME 1, WHOLE GENOME SHOTGUN SEQUENCE"/>
    <property type="match status" value="1"/>
</dbReference>
<feature type="non-terminal residue" evidence="3">
    <location>
        <position position="1"/>
    </location>
</feature>
<dbReference type="Proteomes" id="UP000812287">
    <property type="component" value="Unassembled WGS sequence"/>
</dbReference>
<keyword evidence="1" id="KW-0812">Transmembrane</keyword>
<feature type="transmembrane region" description="Helical" evidence="1">
    <location>
        <begin position="250"/>
        <end position="271"/>
    </location>
</feature>
<sequence length="321" mass="35522">MSSLLPSLGKTLGAVYIGATLSSILLGITALQAVIYYNKFPHDAWYYRYSVAALWSAHPPVVFVDPPVDWLLHRILDLFHVALTTHAIYFYLIDSFGDYLALDHVIWSFKLQILINVIIVVGVQSLYAVRLWKIGHHFHRFVPWLVVLVIAGGCATGIVMTYDAYTLSRVSSLPSISKTVDGTFATTTSVDFIISGAMFYYLHKSTTITNFESTIAMILSLMRVVVISGLATSTCSLLALMTFVAFPKTLVFFAIGFILPKLYINSLLAMLNARDKHIKGSERGTPQVLQLASESENESDIGMMETGVLSETPRVLALDKI</sequence>
<dbReference type="InterPro" id="IPR045339">
    <property type="entry name" value="DUF6534"/>
</dbReference>
<keyword evidence="1" id="KW-1133">Transmembrane helix</keyword>
<dbReference type="PANTHER" id="PTHR40465:SF1">
    <property type="entry name" value="DUF6534 DOMAIN-CONTAINING PROTEIN"/>
    <property type="match status" value="1"/>
</dbReference>
<reference evidence="3" key="1">
    <citation type="submission" date="2020-11" db="EMBL/GenBank/DDBJ databases">
        <title>Adaptations for nitrogen fixation in a non-lichenized fungal sporocarp promotes dispersal by wood-feeding termites.</title>
        <authorList>
            <consortium name="DOE Joint Genome Institute"/>
            <person name="Koch R.A."/>
            <person name="Yoon G."/>
            <person name="Arayal U."/>
            <person name="Lail K."/>
            <person name="Amirebrahimi M."/>
            <person name="Labutti K."/>
            <person name="Lipzen A."/>
            <person name="Riley R."/>
            <person name="Barry K."/>
            <person name="Henrissat B."/>
            <person name="Grigoriev I.V."/>
            <person name="Herr J.R."/>
            <person name="Aime M.C."/>
        </authorList>
    </citation>
    <scope>NUCLEOTIDE SEQUENCE</scope>
    <source>
        <strain evidence="3">MCA 3950</strain>
    </source>
</reference>
<keyword evidence="4" id="KW-1185">Reference proteome</keyword>
<organism evidence="3 4">
    <name type="scientific">Guyanagaster necrorhizus</name>
    <dbReference type="NCBI Taxonomy" id="856835"/>
    <lineage>
        <taxon>Eukaryota</taxon>
        <taxon>Fungi</taxon>
        <taxon>Dikarya</taxon>
        <taxon>Basidiomycota</taxon>
        <taxon>Agaricomycotina</taxon>
        <taxon>Agaricomycetes</taxon>
        <taxon>Agaricomycetidae</taxon>
        <taxon>Agaricales</taxon>
        <taxon>Marasmiineae</taxon>
        <taxon>Physalacriaceae</taxon>
        <taxon>Guyanagaster</taxon>
    </lineage>
</organism>
<dbReference type="EMBL" id="MU250562">
    <property type="protein sequence ID" value="KAG7441280.1"/>
    <property type="molecule type" value="Genomic_DNA"/>
</dbReference>
<feature type="domain" description="DUF6534" evidence="2">
    <location>
        <begin position="188"/>
        <end position="275"/>
    </location>
</feature>
<evidence type="ECO:0000259" key="2">
    <source>
        <dbReference type="Pfam" id="PF20152"/>
    </source>
</evidence>
<keyword evidence="1" id="KW-0472">Membrane</keyword>
<proteinExistence type="predicted"/>
<evidence type="ECO:0000256" key="1">
    <source>
        <dbReference type="SAM" id="Phobius"/>
    </source>
</evidence>
<dbReference type="OrthoDB" id="3270417at2759"/>
<accession>A0A9P7VIQ8</accession>
<dbReference type="GeneID" id="66112939"/>
<evidence type="ECO:0000313" key="4">
    <source>
        <dbReference type="Proteomes" id="UP000812287"/>
    </source>
</evidence>
<feature type="transmembrane region" description="Helical" evidence="1">
    <location>
        <begin position="44"/>
        <end position="63"/>
    </location>
</feature>
<comment type="caution">
    <text evidence="3">The sequence shown here is derived from an EMBL/GenBank/DDBJ whole genome shotgun (WGS) entry which is preliminary data.</text>
</comment>
<dbReference type="RefSeq" id="XP_043034780.1">
    <property type="nucleotide sequence ID" value="XM_043190642.1"/>
</dbReference>
<feature type="transmembrane region" description="Helical" evidence="1">
    <location>
        <begin position="182"/>
        <end position="202"/>
    </location>
</feature>
<dbReference type="Pfam" id="PF20152">
    <property type="entry name" value="DUF6534"/>
    <property type="match status" value="1"/>
</dbReference>
<feature type="transmembrane region" description="Helical" evidence="1">
    <location>
        <begin position="75"/>
        <end position="93"/>
    </location>
</feature>
<feature type="transmembrane region" description="Helical" evidence="1">
    <location>
        <begin position="105"/>
        <end position="129"/>
    </location>
</feature>
<evidence type="ECO:0000313" key="3">
    <source>
        <dbReference type="EMBL" id="KAG7441280.1"/>
    </source>
</evidence>
<dbReference type="AlphaFoldDB" id="A0A9P7VIQ8"/>
<name>A0A9P7VIQ8_9AGAR</name>
<feature type="transmembrane region" description="Helical" evidence="1">
    <location>
        <begin position="141"/>
        <end position="162"/>
    </location>
</feature>